<feature type="transmembrane region" description="Helical" evidence="9">
    <location>
        <begin position="103"/>
        <end position="121"/>
    </location>
</feature>
<evidence type="ECO:0000313" key="11">
    <source>
        <dbReference type="EMBL" id="BCJ67116.1"/>
    </source>
</evidence>
<dbReference type="SUPFAM" id="SSF161098">
    <property type="entry name" value="MetI-like"/>
    <property type="match status" value="1"/>
</dbReference>
<comment type="subcellular location">
    <subcellularLocation>
        <location evidence="1">Cell membrane</location>
        <topology evidence="1">Multi-pass membrane protein</topology>
    </subcellularLocation>
</comment>
<keyword evidence="6" id="KW-0029">Amino-acid transport</keyword>
<feature type="domain" description="ABC transmembrane type-1" evidence="10">
    <location>
        <begin position="32"/>
        <end position="233"/>
    </location>
</feature>
<evidence type="ECO:0000256" key="3">
    <source>
        <dbReference type="ARBA" id="ARBA00022448"/>
    </source>
</evidence>
<dbReference type="Proteomes" id="UP000680866">
    <property type="component" value="Chromosome"/>
</dbReference>
<dbReference type="InterPro" id="IPR000515">
    <property type="entry name" value="MetI-like"/>
</dbReference>
<feature type="transmembrane region" description="Helical" evidence="9">
    <location>
        <begin position="204"/>
        <end position="226"/>
    </location>
</feature>
<dbReference type="KEGG" id="pry:Prubr_41370"/>
<evidence type="ECO:0000256" key="5">
    <source>
        <dbReference type="ARBA" id="ARBA00022692"/>
    </source>
</evidence>
<dbReference type="Pfam" id="PF00528">
    <property type="entry name" value="BPD_transp_1"/>
    <property type="match status" value="1"/>
</dbReference>
<comment type="similarity">
    <text evidence="2">Belongs to the binding-protein-dependent transport system permease family. HisMQ subfamily.</text>
</comment>
<keyword evidence="4" id="KW-1003">Cell membrane</keyword>
<feature type="transmembrane region" description="Helical" evidence="9">
    <location>
        <begin position="162"/>
        <end position="184"/>
    </location>
</feature>
<evidence type="ECO:0000256" key="9">
    <source>
        <dbReference type="SAM" id="Phobius"/>
    </source>
</evidence>
<dbReference type="CDD" id="cd06261">
    <property type="entry name" value="TM_PBP2"/>
    <property type="match status" value="1"/>
</dbReference>
<dbReference type="InterPro" id="IPR035906">
    <property type="entry name" value="MetI-like_sf"/>
</dbReference>
<proteinExistence type="inferred from homology"/>
<dbReference type="GO" id="GO:0006865">
    <property type="term" value="P:amino acid transport"/>
    <property type="evidence" value="ECO:0007669"/>
    <property type="project" value="UniProtKB-KW"/>
</dbReference>
<keyword evidence="8 9" id="KW-0472">Membrane</keyword>
<feature type="transmembrane region" description="Helical" evidence="9">
    <location>
        <begin position="62"/>
        <end position="83"/>
    </location>
</feature>
<keyword evidence="7 9" id="KW-1133">Transmembrane helix</keyword>
<evidence type="ECO:0000256" key="7">
    <source>
        <dbReference type="ARBA" id="ARBA00022989"/>
    </source>
</evidence>
<keyword evidence="12" id="KW-1185">Reference proteome</keyword>
<feature type="transmembrane region" description="Helical" evidence="9">
    <location>
        <begin position="12"/>
        <end position="41"/>
    </location>
</feature>
<evidence type="ECO:0000256" key="2">
    <source>
        <dbReference type="ARBA" id="ARBA00010072"/>
    </source>
</evidence>
<keyword evidence="5 9" id="KW-0812">Transmembrane</keyword>
<keyword evidence="3" id="KW-0813">Transport</keyword>
<sequence>MYVSVLVEHFDVFVGGFWLTFQLCVLAAIGALILGTIVAVMRISPVPPLRWIGTAYVTVFRNCPLTIVFFFAAFGLPALGSNADFLRIPGLSSIFSRLGIDLPYFRFAIIALSVYTAAFVCEAIRSGINAVPPGQAEAARAIGLTFSQNLRLVVLPQAWKSAIVPLGSVIIAMIKNSALAGFFGLTGDLSNSAQNLTSAGGEPIIPVFIGIGIGYLIMTVPFGLFLDRVERRRAVAAR</sequence>
<evidence type="ECO:0000259" key="10">
    <source>
        <dbReference type="Pfam" id="PF00528"/>
    </source>
</evidence>
<dbReference type="Gene3D" id="1.10.3720.10">
    <property type="entry name" value="MetI-like"/>
    <property type="match status" value="1"/>
</dbReference>
<accession>A0A810N165</accession>
<dbReference type="PANTHER" id="PTHR30614:SF37">
    <property type="entry name" value="AMINO-ACID ABC TRANSPORTER PERMEASE PROTEIN YHDX-RELATED"/>
    <property type="match status" value="1"/>
</dbReference>
<dbReference type="GO" id="GO:0022857">
    <property type="term" value="F:transmembrane transporter activity"/>
    <property type="evidence" value="ECO:0007669"/>
    <property type="project" value="InterPro"/>
</dbReference>
<dbReference type="AlphaFoldDB" id="A0A810N165"/>
<evidence type="ECO:0000256" key="8">
    <source>
        <dbReference type="ARBA" id="ARBA00023136"/>
    </source>
</evidence>
<name>A0A810N165_9ACTN</name>
<dbReference type="EMBL" id="AP023359">
    <property type="protein sequence ID" value="BCJ67116.1"/>
    <property type="molecule type" value="Genomic_DNA"/>
</dbReference>
<dbReference type="GO" id="GO:0043190">
    <property type="term" value="C:ATP-binding cassette (ABC) transporter complex"/>
    <property type="evidence" value="ECO:0007669"/>
    <property type="project" value="InterPro"/>
</dbReference>
<organism evidence="11 12">
    <name type="scientific">Polymorphospora rubra</name>
    <dbReference type="NCBI Taxonomy" id="338584"/>
    <lineage>
        <taxon>Bacteria</taxon>
        <taxon>Bacillati</taxon>
        <taxon>Actinomycetota</taxon>
        <taxon>Actinomycetes</taxon>
        <taxon>Micromonosporales</taxon>
        <taxon>Micromonosporaceae</taxon>
        <taxon>Polymorphospora</taxon>
    </lineage>
</organism>
<evidence type="ECO:0000256" key="1">
    <source>
        <dbReference type="ARBA" id="ARBA00004651"/>
    </source>
</evidence>
<evidence type="ECO:0000313" key="12">
    <source>
        <dbReference type="Proteomes" id="UP000680866"/>
    </source>
</evidence>
<dbReference type="InterPro" id="IPR043429">
    <property type="entry name" value="ArtM/GltK/GlnP/TcyL/YhdX-like"/>
</dbReference>
<evidence type="ECO:0000256" key="4">
    <source>
        <dbReference type="ARBA" id="ARBA00022475"/>
    </source>
</evidence>
<dbReference type="NCBIfam" id="TIGR01726">
    <property type="entry name" value="HEQRo_perm_3TM"/>
    <property type="match status" value="1"/>
</dbReference>
<gene>
    <name evidence="11" type="ORF">Prubr_41370</name>
</gene>
<dbReference type="PANTHER" id="PTHR30614">
    <property type="entry name" value="MEMBRANE COMPONENT OF AMINO ACID ABC TRANSPORTER"/>
    <property type="match status" value="1"/>
</dbReference>
<evidence type="ECO:0000256" key="6">
    <source>
        <dbReference type="ARBA" id="ARBA00022970"/>
    </source>
</evidence>
<dbReference type="InterPro" id="IPR010065">
    <property type="entry name" value="AA_ABC_transptr_permease_3TM"/>
</dbReference>
<reference evidence="11" key="1">
    <citation type="submission" date="2020-08" db="EMBL/GenBank/DDBJ databases">
        <title>Whole genome shotgun sequence of Polymorphospora rubra NBRC 101157.</title>
        <authorList>
            <person name="Komaki H."/>
            <person name="Tamura T."/>
        </authorList>
    </citation>
    <scope>NUCLEOTIDE SEQUENCE</scope>
    <source>
        <strain evidence="11">NBRC 101157</strain>
    </source>
</reference>
<protein>
    <submittedName>
        <fullName evidence="11">Glutamate ABC transporter permease</fullName>
    </submittedName>
</protein>